<evidence type="ECO:0000313" key="11">
    <source>
        <dbReference type="Proteomes" id="UP001303046"/>
    </source>
</evidence>
<dbReference type="Pfam" id="PF05625">
    <property type="entry name" value="PAXNEB"/>
    <property type="match status" value="1"/>
</dbReference>
<dbReference type="PANTHER" id="PTHR12896">
    <property type="entry name" value="PAX6 NEIGHBOR PROTEIN PAXNEB"/>
    <property type="match status" value="1"/>
</dbReference>
<evidence type="ECO:0000256" key="4">
    <source>
        <dbReference type="ARBA" id="ARBA00007573"/>
    </source>
</evidence>
<reference evidence="10 11" key="1">
    <citation type="submission" date="2023-08" db="EMBL/GenBank/DDBJ databases">
        <title>A Necator americanus chromosomal reference genome.</title>
        <authorList>
            <person name="Ilik V."/>
            <person name="Petrzelkova K.J."/>
            <person name="Pardy F."/>
            <person name="Fuh T."/>
            <person name="Niatou-Singa F.S."/>
            <person name="Gouil Q."/>
            <person name="Baker L."/>
            <person name="Ritchie M.E."/>
            <person name="Jex A.R."/>
            <person name="Gazzola D."/>
            <person name="Li H."/>
            <person name="Toshio Fujiwara R."/>
            <person name="Zhan B."/>
            <person name="Aroian R.V."/>
            <person name="Pafco B."/>
            <person name="Schwarz E.M."/>
        </authorList>
    </citation>
    <scope>NUCLEOTIDE SEQUENCE [LARGE SCALE GENOMIC DNA]</scope>
    <source>
        <strain evidence="10 11">Aroian</strain>
        <tissue evidence="10">Whole animal</tissue>
    </source>
</reference>
<keyword evidence="8" id="KW-0539">Nucleus</keyword>
<dbReference type="Proteomes" id="UP001303046">
    <property type="component" value="Unassembled WGS sequence"/>
</dbReference>
<organism evidence="10 11">
    <name type="scientific">Necator americanus</name>
    <name type="common">Human hookworm</name>
    <dbReference type="NCBI Taxonomy" id="51031"/>
    <lineage>
        <taxon>Eukaryota</taxon>
        <taxon>Metazoa</taxon>
        <taxon>Ecdysozoa</taxon>
        <taxon>Nematoda</taxon>
        <taxon>Chromadorea</taxon>
        <taxon>Rhabditida</taxon>
        <taxon>Rhabditina</taxon>
        <taxon>Rhabditomorpha</taxon>
        <taxon>Strongyloidea</taxon>
        <taxon>Ancylostomatidae</taxon>
        <taxon>Bunostominae</taxon>
        <taxon>Necator</taxon>
    </lineage>
</organism>
<evidence type="ECO:0000256" key="2">
    <source>
        <dbReference type="ARBA" id="ARBA00004496"/>
    </source>
</evidence>
<sequence>MNMGDVVRLKGCTLKGRSLETSCGCSALDTLLGGGLAVSTFCVVDELESRAYSNSLARYFIAEGLYSGHDVLVVDPIGEDHLWDGIPTKIESGTTQSSSLPPPPPPAQKSPNTPDDLRIAFRYAAKPQVNSSIGDKNRYDLGKPLARNEFSSQRLPYDGGYSYESLYYCIANLCRSDRHSKTRGSTKNLLRIVVGHLGSPIWSDSSNLSTFLARLRPLLRNAHVVLFATAASETMYKQFADELFATADLYLQLVAISEDEQKKLSSLEKYHGYLRILKLPRLTSVGTHNPPVDLVFTQKRNTFDVSILHLPPAFSDGAENSKTPCGIDF</sequence>
<comment type="similarity">
    <text evidence="4">Belongs to the ELP4 family.</text>
</comment>
<evidence type="ECO:0000256" key="5">
    <source>
        <dbReference type="ARBA" id="ARBA00020265"/>
    </source>
</evidence>
<comment type="caution">
    <text evidence="10">The sequence shown here is derived from an EMBL/GenBank/DDBJ whole genome shotgun (WGS) entry which is preliminary data.</text>
</comment>
<comment type="pathway">
    <text evidence="3">tRNA modification; 5-methoxycarbonylmethyl-2-thiouridine-tRNA biosynthesis.</text>
</comment>
<keyword evidence="6" id="KW-0963">Cytoplasm</keyword>
<dbReference type="EMBL" id="JAVFWL010000001">
    <property type="protein sequence ID" value="KAK6726114.1"/>
    <property type="molecule type" value="Genomic_DNA"/>
</dbReference>
<dbReference type="Gene3D" id="3.40.50.300">
    <property type="entry name" value="P-loop containing nucleotide triphosphate hydrolases"/>
    <property type="match status" value="1"/>
</dbReference>
<dbReference type="PANTHER" id="PTHR12896:SF1">
    <property type="entry name" value="ELONGATOR COMPLEX PROTEIN 4"/>
    <property type="match status" value="1"/>
</dbReference>
<keyword evidence="7" id="KW-0819">tRNA processing</keyword>
<accession>A0ABR1BI04</accession>
<dbReference type="InterPro" id="IPR008728">
    <property type="entry name" value="Elongator_complex_protein_4"/>
</dbReference>
<dbReference type="InterPro" id="IPR027417">
    <property type="entry name" value="P-loop_NTPase"/>
</dbReference>
<evidence type="ECO:0000256" key="1">
    <source>
        <dbReference type="ARBA" id="ARBA00004123"/>
    </source>
</evidence>
<keyword evidence="11" id="KW-1185">Reference proteome</keyword>
<evidence type="ECO:0000256" key="7">
    <source>
        <dbReference type="ARBA" id="ARBA00022694"/>
    </source>
</evidence>
<evidence type="ECO:0000313" key="10">
    <source>
        <dbReference type="EMBL" id="KAK6726114.1"/>
    </source>
</evidence>
<evidence type="ECO:0000256" key="9">
    <source>
        <dbReference type="SAM" id="MobiDB-lite"/>
    </source>
</evidence>
<feature type="region of interest" description="Disordered" evidence="9">
    <location>
        <begin position="92"/>
        <end position="114"/>
    </location>
</feature>
<comment type="subcellular location">
    <subcellularLocation>
        <location evidence="2">Cytoplasm</location>
    </subcellularLocation>
    <subcellularLocation>
        <location evidence="1">Nucleus</location>
    </subcellularLocation>
</comment>
<protein>
    <recommendedName>
        <fullName evidence="5">Elongator complex protein 4</fullName>
    </recommendedName>
</protein>
<name>A0ABR1BI04_NECAM</name>
<evidence type="ECO:0000256" key="8">
    <source>
        <dbReference type="ARBA" id="ARBA00023242"/>
    </source>
</evidence>
<gene>
    <name evidence="10" type="primary">Necator_chrI.g554</name>
    <name evidence="10" type="ORF">RB195_004432</name>
</gene>
<evidence type="ECO:0000256" key="3">
    <source>
        <dbReference type="ARBA" id="ARBA00005043"/>
    </source>
</evidence>
<evidence type="ECO:0000256" key="6">
    <source>
        <dbReference type="ARBA" id="ARBA00022490"/>
    </source>
</evidence>
<proteinExistence type="inferred from homology"/>